<dbReference type="GO" id="GO:0008237">
    <property type="term" value="F:metallopeptidase activity"/>
    <property type="evidence" value="ECO:0007669"/>
    <property type="project" value="UniProtKB-KW"/>
</dbReference>
<comment type="cofactor">
    <cofactor evidence="1">
        <name>Zn(2+)</name>
        <dbReference type="ChEBI" id="CHEBI:29105"/>
    </cofactor>
</comment>
<evidence type="ECO:0000256" key="7">
    <source>
        <dbReference type="ARBA" id="ARBA00022723"/>
    </source>
</evidence>
<dbReference type="GO" id="GO:0046872">
    <property type="term" value="F:metal ion binding"/>
    <property type="evidence" value="ECO:0007669"/>
    <property type="project" value="UniProtKB-KW"/>
</dbReference>
<dbReference type="PANTHER" id="PTHR35864">
    <property type="entry name" value="ZINC METALLOPROTEASE MJ0611-RELATED"/>
    <property type="match status" value="1"/>
</dbReference>
<dbReference type="InterPro" id="IPR044537">
    <property type="entry name" value="Rip2-like"/>
</dbReference>
<dbReference type="GO" id="GO:0005886">
    <property type="term" value="C:plasma membrane"/>
    <property type="evidence" value="ECO:0007669"/>
    <property type="project" value="UniProtKB-SubCell"/>
</dbReference>
<dbReference type="PANTHER" id="PTHR35864:SF1">
    <property type="entry name" value="ZINC METALLOPROTEASE YWHC-RELATED"/>
    <property type="match status" value="1"/>
</dbReference>
<evidence type="ECO:0000256" key="5">
    <source>
        <dbReference type="ARBA" id="ARBA00022670"/>
    </source>
</evidence>
<evidence type="ECO:0000256" key="3">
    <source>
        <dbReference type="ARBA" id="ARBA00007931"/>
    </source>
</evidence>
<comment type="subcellular location">
    <subcellularLocation>
        <location evidence="2">Cell membrane</location>
        <topology evidence="2">Multi-pass membrane protein</topology>
    </subcellularLocation>
</comment>
<keyword evidence="5" id="KW-0645">Protease</keyword>
<evidence type="ECO:0000256" key="1">
    <source>
        <dbReference type="ARBA" id="ARBA00001947"/>
    </source>
</evidence>
<keyword evidence="10 13" id="KW-1133">Transmembrane helix</keyword>
<keyword evidence="6 13" id="KW-0812">Transmembrane</keyword>
<dbReference type="Proteomes" id="UP001050975">
    <property type="component" value="Unassembled WGS sequence"/>
</dbReference>
<comment type="similarity">
    <text evidence="3">Belongs to the peptidase M50B family.</text>
</comment>
<keyword evidence="8" id="KW-0378">Hydrolase</keyword>
<dbReference type="EMBL" id="BLAY01000018">
    <property type="protein sequence ID" value="GET36834.1"/>
    <property type="molecule type" value="Genomic_DNA"/>
</dbReference>
<sequence length="196" mass="22342">MLPLFFLLIGGIALPGGAVYINQNRLGDRQWKSAVSAAGPCANMIVVLLLSLLFRVGQNWDISSWIFPSLAGSVVLNIYVVLINLLPIPSLDGYGIIEPWLPPHLQRQFNQFGKYGIWFLIGLLWFVRPFNQLLWNITDTVSDFLVIPTRLAFLGERIFSRYSLYIVLVLLALLWIFRERKSELYRRGSQLINASC</sequence>
<dbReference type="AlphaFoldDB" id="A0AAV3WFQ2"/>
<keyword evidence="7" id="KW-0479">Metal-binding</keyword>
<evidence type="ECO:0000256" key="8">
    <source>
        <dbReference type="ARBA" id="ARBA00022801"/>
    </source>
</evidence>
<evidence type="ECO:0000256" key="13">
    <source>
        <dbReference type="SAM" id="Phobius"/>
    </source>
</evidence>
<evidence type="ECO:0000256" key="12">
    <source>
        <dbReference type="ARBA" id="ARBA00023136"/>
    </source>
</evidence>
<protein>
    <submittedName>
        <fullName evidence="14">Peptidase, M50 family protein</fullName>
    </submittedName>
</protein>
<dbReference type="InterPro" id="IPR052348">
    <property type="entry name" value="Metallopeptidase_M50B"/>
</dbReference>
<evidence type="ECO:0000256" key="9">
    <source>
        <dbReference type="ARBA" id="ARBA00022833"/>
    </source>
</evidence>
<gene>
    <name evidence="14" type="ORF">MiSe_15860</name>
</gene>
<dbReference type="GO" id="GO:0006508">
    <property type="term" value="P:proteolysis"/>
    <property type="evidence" value="ECO:0007669"/>
    <property type="project" value="UniProtKB-KW"/>
</dbReference>
<reference evidence="14" key="1">
    <citation type="submission" date="2019-10" db="EMBL/GenBank/DDBJ databases">
        <title>Draft genome sequece of Microseira wollei NIES-4236.</title>
        <authorList>
            <person name="Yamaguchi H."/>
            <person name="Suzuki S."/>
            <person name="Kawachi M."/>
        </authorList>
    </citation>
    <scope>NUCLEOTIDE SEQUENCE</scope>
    <source>
        <strain evidence="14">NIES-4236</strain>
    </source>
</reference>
<keyword evidence="9" id="KW-0862">Zinc</keyword>
<evidence type="ECO:0000256" key="4">
    <source>
        <dbReference type="ARBA" id="ARBA00022475"/>
    </source>
</evidence>
<evidence type="ECO:0000313" key="14">
    <source>
        <dbReference type="EMBL" id="GET36834.1"/>
    </source>
</evidence>
<organism evidence="14 15">
    <name type="scientific">Microseira wollei NIES-4236</name>
    <dbReference type="NCBI Taxonomy" id="2530354"/>
    <lineage>
        <taxon>Bacteria</taxon>
        <taxon>Bacillati</taxon>
        <taxon>Cyanobacteriota</taxon>
        <taxon>Cyanophyceae</taxon>
        <taxon>Oscillatoriophycideae</taxon>
        <taxon>Aerosakkonematales</taxon>
        <taxon>Aerosakkonemataceae</taxon>
        <taxon>Microseira</taxon>
    </lineage>
</organism>
<evidence type="ECO:0000256" key="2">
    <source>
        <dbReference type="ARBA" id="ARBA00004651"/>
    </source>
</evidence>
<accession>A0AAV3WFQ2</accession>
<evidence type="ECO:0000256" key="11">
    <source>
        <dbReference type="ARBA" id="ARBA00023049"/>
    </source>
</evidence>
<evidence type="ECO:0000256" key="6">
    <source>
        <dbReference type="ARBA" id="ARBA00022692"/>
    </source>
</evidence>
<evidence type="ECO:0000313" key="15">
    <source>
        <dbReference type="Proteomes" id="UP001050975"/>
    </source>
</evidence>
<keyword evidence="4" id="KW-1003">Cell membrane</keyword>
<feature type="transmembrane region" description="Helical" evidence="13">
    <location>
        <begin position="34"/>
        <end position="54"/>
    </location>
</feature>
<keyword evidence="12 13" id="KW-0472">Membrane</keyword>
<feature type="transmembrane region" description="Helical" evidence="13">
    <location>
        <begin position="159"/>
        <end position="177"/>
    </location>
</feature>
<evidence type="ECO:0000256" key="10">
    <source>
        <dbReference type="ARBA" id="ARBA00022989"/>
    </source>
</evidence>
<feature type="transmembrane region" description="Helical" evidence="13">
    <location>
        <begin position="66"/>
        <end position="88"/>
    </location>
</feature>
<keyword evidence="11" id="KW-0482">Metalloprotease</keyword>
<keyword evidence="15" id="KW-1185">Reference proteome</keyword>
<comment type="caution">
    <text evidence="14">The sequence shown here is derived from an EMBL/GenBank/DDBJ whole genome shotgun (WGS) entry which is preliminary data.</text>
</comment>
<name>A0AAV3WFQ2_9CYAN</name>
<proteinExistence type="inferred from homology"/>
<dbReference type="CDD" id="cd06158">
    <property type="entry name" value="S2P-M50_like_1"/>
    <property type="match status" value="1"/>
</dbReference>